<reference evidence="1 2" key="1">
    <citation type="submission" date="2016-07" db="EMBL/GenBank/DDBJ databases">
        <title>Pervasive Adenine N6-methylation of Active Genes in Fungi.</title>
        <authorList>
            <consortium name="DOE Joint Genome Institute"/>
            <person name="Mondo S.J."/>
            <person name="Dannebaum R.O."/>
            <person name="Kuo R.C."/>
            <person name="Labutti K."/>
            <person name="Haridas S."/>
            <person name="Kuo A."/>
            <person name="Salamov A."/>
            <person name="Ahrendt S.R."/>
            <person name="Lipzen A."/>
            <person name="Sullivan W."/>
            <person name="Andreopoulos W.B."/>
            <person name="Clum A."/>
            <person name="Lindquist E."/>
            <person name="Daum C."/>
            <person name="Ramamoorthy G.K."/>
            <person name="Gryganskyi A."/>
            <person name="Culley D."/>
            <person name="Magnuson J.K."/>
            <person name="James T.Y."/>
            <person name="O'Malley M.A."/>
            <person name="Stajich J.E."/>
            <person name="Spatafora J.W."/>
            <person name="Visel A."/>
            <person name="Grigoriev I.V."/>
        </authorList>
    </citation>
    <scope>NUCLEOTIDE SEQUENCE [LARGE SCALE GENOMIC DNA]</scope>
    <source>
        <strain evidence="1 2">CBS 115471</strain>
    </source>
</reference>
<keyword evidence="2" id="KW-1185">Reference proteome</keyword>
<dbReference type="OrthoDB" id="5428055at2759"/>
<comment type="caution">
    <text evidence="1">The sequence shown here is derived from an EMBL/GenBank/DDBJ whole genome shotgun (WGS) entry which is preliminary data.</text>
</comment>
<protein>
    <submittedName>
        <fullName evidence="1">Uncharacterized protein</fullName>
    </submittedName>
</protein>
<evidence type="ECO:0000313" key="1">
    <source>
        <dbReference type="EMBL" id="ORY18706.1"/>
    </source>
</evidence>
<dbReference type="Proteomes" id="UP000193144">
    <property type="component" value="Unassembled WGS sequence"/>
</dbReference>
<name>A0A1Y2A863_9PLEO</name>
<gene>
    <name evidence="1" type="ORF">BCR34DRAFT_553337</name>
</gene>
<dbReference type="STRING" id="1231657.A0A1Y2A863"/>
<dbReference type="EMBL" id="MCFA01000005">
    <property type="protein sequence ID" value="ORY18706.1"/>
    <property type="molecule type" value="Genomic_DNA"/>
</dbReference>
<sequence length="185" mass="21309">MAYEYRILKEGNPYRNEKQFPYLRRSDSLTMSFPCLGPFLHRLTNTGDSVRRLVNGHFRNAYGNYHPPGRCYVLEFWSSSQKSRTHPKNPSDTRDSSDYLQQTNLLDGQSGCSHRLYILEDLSPEYVDILGWHLDVDPLVIAAQAHFWKFLSATGSIPQRTLPSLTNPSRSFLSSVLRAKIVSRR</sequence>
<dbReference type="AlphaFoldDB" id="A0A1Y2A863"/>
<organism evidence="1 2">
    <name type="scientific">Clohesyomyces aquaticus</name>
    <dbReference type="NCBI Taxonomy" id="1231657"/>
    <lineage>
        <taxon>Eukaryota</taxon>
        <taxon>Fungi</taxon>
        <taxon>Dikarya</taxon>
        <taxon>Ascomycota</taxon>
        <taxon>Pezizomycotina</taxon>
        <taxon>Dothideomycetes</taxon>
        <taxon>Pleosporomycetidae</taxon>
        <taxon>Pleosporales</taxon>
        <taxon>Lindgomycetaceae</taxon>
        <taxon>Clohesyomyces</taxon>
    </lineage>
</organism>
<evidence type="ECO:0000313" key="2">
    <source>
        <dbReference type="Proteomes" id="UP000193144"/>
    </source>
</evidence>
<accession>A0A1Y2A863</accession>
<proteinExistence type="predicted"/>